<dbReference type="InterPro" id="IPR045014">
    <property type="entry name" value="TM41A/B"/>
</dbReference>
<evidence type="ECO:0000256" key="7">
    <source>
        <dbReference type="SAM" id="Phobius"/>
    </source>
</evidence>
<name>A0A815IMV7_9BILA</name>
<evidence type="ECO:0000313" key="9">
    <source>
        <dbReference type="EMBL" id="CAF1367072.1"/>
    </source>
</evidence>
<evidence type="ECO:0000256" key="1">
    <source>
        <dbReference type="ARBA" id="ARBA00004141"/>
    </source>
</evidence>
<dbReference type="EMBL" id="CAJNOH010004354">
    <property type="protein sequence ID" value="CAF1367072.1"/>
    <property type="molecule type" value="Genomic_DNA"/>
</dbReference>
<feature type="compositionally biased region" description="Polar residues" evidence="6">
    <location>
        <begin position="137"/>
        <end position="146"/>
    </location>
</feature>
<comment type="subcellular location">
    <subcellularLocation>
        <location evidence="1">Membrane</location>
        <topology evidence="1">Multi-pass membrane protein</topology>
    </subcellularLocation>
</comment>
<dbReference type="InterPro" id="IPR032816">
    <property type="entry name" value="VTT_dom"/>
</dbReference>
<feature type="transmembrane region" description="Helical" evidence="7">
    <location>
        <begin position="301"/>
        <end position="326"/>
    </location>
</feature>
<proteinExistence type="inferred from homology"/>
<gene>
    <name evidence="9" type="ORF">PYM288_LOCUS33168</name>
</gene>
<dbReference type="Proteomes" id="UP000663854">
    <property type="component" value="Unassembled WGS sequence"/>
</dbReference>
<dbReference type="PANTHER" id="PTHR43220:SF18">
    <property type="entry name" value="TRANSMEMBRANE PROTEIN 41B"/>
    <property type="match status" value="1"/>
</dbReference>
<sequence>ALHIHISDETYKLLDQKLYVFEEHSKMTKNGSLLMNTYFVLNKKDRSENIQIGPFHHVFEEMKRQEIEETKLKQTTIVKSAKIDDSLPLTSKSNGFLQSLSASNSISRLAGSVELTVSNKINNNHIISHLAENSITNPRIDNNQSSKMHETANEPRQSIKSFQGRLRSRTSSMINHSISLQNERIKRRHFVLLALIFLISISSLLTIYILFPNIDPEEKSAFKIPKTIDDAKILGSIFLSILARFLYPFPIALFLVCLCSSLGASFCYLLSKLFGRRILLKYFRMKIIDWQRKVQKHSDSLLWFIIFLRITPILPNWFINLCSPIIDVPLKPFFFGTFVGVALPSILFIQAENPNEWQTLFTIVTTTAMTLGEISSELRRLEHIHVNTLGDHLPY</sequence>
<dbReference type="Pfam" id="PF09335">
    <property type="entry name" value="VTT_dom"/>
    <property type="match status" value="1"/>
</dbReference>
<keyword evidence="3 7" id="KW-1133">Transmembrane helix</keyword>
<evidence type="ECO:0000256" key="3">
    <source>
        <dbReference type="ARBA" id="ARBA00022989"/>
    </source>
</evidence>
<feature type="transmembrane region" description="Helical" evidence="7">
    <location>
        <begin position="332"/>
        <end position="349"/>
    </location>
</feature>
<comment type="caution">
    <text evidence="9">The sequence shown here is derived from an EMBL/GenBank/DDBJ whole genome shotgun (WGS) entry which is preliminary data.</text>
</comment>
<feature type="transmembrane region" description="Helical" evidence="7">
    <location>
        <begin position="190"/>
        <end position="211"/>
    </location>
</feature>
<dbReference type="GO" id="GO:0016020">
    <property type="term" value="C:membrane"/>
    <property type="evidence" value="ECO:0007669"/>
    <property type="project" value="UniProtKB-SubCell"/>
</dbReference>
<keyword evidence="4 7" id="KW-0472">Membrane</keyword>
<feature type="non-terminal residue" evidence="9">
    <location>
        <position position="1"/>
    </location>
</feature>
<evidence type="ECO:0000256" key="4">
    <source>
        <dbReference type="ARBA" id="ARBA00023136"/>
    </source>
</evidence>
<evidence type="ECO:0000259" key="8">
    <source>
        <dbReference type="Pfam" id="PF09335"/>
    </source>
</evidence>
<keyword evidence="2 7" id="KW-0812">Transmembrane</keyword>
<evidence type="ECO:0000313" key="10">
    <source>
        <dbReference type="Proteomes" id="UP000663854"/>
    </source>
</evidence>
<dbReference type="PANTHER" id="PTHR43220">
    <property type="match status" value="1"/>
</dbReference>
<feature type="transmembrane region" description="Helical" evidence="7">
    <location>
        <begin position="245"/>
        <end position="271"/>
    </location>
</feature>
<organism evidence="9 10">
    <name type="scientific">Rotaria sordida</name>
    <dbReference type="NCBI Taxonomy" id="392033"/>
    <lineage>
        <taxon>Eukaryota</taxon>
        <taxon>Metazoa</taxon>
        <taxon>Spiralia</taxon>
        <taxon>Gnathifera</taxon>
        <taxon>Rotifera</taxon>
        <taxon>Eurotatoria</taxon>
        <taxon>Bdelloidea</taxon>
        <taxon>Philodinida</taxon>
        <taxon>Philodinidae</taxon>
        <taxon>Rotaria</taxon>
    </lineage>
</organism>
<dbReference type="GO" id="GO:0000045">
    <property type="term" value="P:autophagosome assembly"/>
    <property type="evidence" value="ECO:0007669"/>
    <property type="project" value="TreeGrafter"/>
</dbReference>
<feature type="region of interest" description="Disordered" evidence="6">
    <location>
        <begin position="137"/>
        <end position="160"/>
    </location>
</feature>
<accession>A0A815IMV7</accession>
<evidence type="ECO:0000256" key="5">
    <source>
        <dbReference type="ARBA" id="ARBA00025797"/>
    </source>
</evidence>
<comment type="similarity">
    <text evidence="5">Belongs to the TMEM41 family.</text>
</comment>
<reference evidence="9" key="1">
    <citation type="submission" date="2021-02" db="EMBL/GenBank/DDBJ databases">
        <authorList>
            <person name="Nowell W R."/>
        </authorList>
    </citation>
    <scope>NUCLEOTIDE SEQUENCE</scope>
</reference>
<evidence type="ECO:0000256" key="2">
    <source>
        <dbReference type="ARBA" id="ARBA00022692"/>
    </source>
</evidence>
<dbReference type="AlphaFoldDB" id="A0A815IMV7"/>
<feature type="domain" description="VTT" evidence="8">
    <location>
        <begin position="238"/>
        <end position="349"/>
    </location>
</feature>
<protein>
    <recommendedName>
        <fullName evidence="8">VTT domain-containing protein</fullName>
    </recommendedName>
</protein>
<evidence type="ECO:0000256" key="6">
    <source>
        <dbReference type="SAM" id="MobiDB-lite"/>
    </source>
</evidence>